<comment type="similarity">
    <text evidence="2">Belongs to the transcriptional coactivator PC4 family.</text>
</comment>
<reference evidence="10" key="1">
    <citation type="journal article" date="2023" name="Commun. Biol.">
        <title>Genome analysis of Parmales, the sister group of diatoms, reveals the evolutionary specialization of diatoms from phago-mixotrophs to photoautotrophs.</title>
        <authorList>
            <person name="Ban H."/>
            <person name="Sato S."/>
            <person name="Yoshikawa S."/>
            <person name="Yamada K."/>
            <person name="Nakamura Y."/>
            <person name="Ichinomiya M."/>
            <person name="Sato N."/>
            <person name="Blanc-Mathieu R."/>
            <person name="Endo H."/>
            <person name="Kuwata A."/>
            <person name="Ogata H."/>
        </authorList>
    </citation>
    <scope>NUCLEOTIDE SEQUENCE [LARGE SCALE GENOMIC DNA]</scope>
    <source>
        <strain evidence="10">NIES 3701</strain>
    </source>
</reference>
<dbReference type="GO" id="GO:0003713">
    <property type="term" value="F:transcription coactivator activity"/>
    <property type="evidence" value="ECO:0007669"/>
    <property type="project" value="InterPro"/>
</dbReference>
<dbReference type="Proteomes" id="UP001165085">
    <property type="component" value="Unassembled WGS sequence"/>
</dbReference>
<proteinExistence type="inferred from homology"/>
<protein>
    <recommendedName>
        <fullName evidence="8">Transcriptional coactivator p15 (PC4) C-terminal domain-containing protein</fullName>
    </recommendedName>
</protein>
<dbReference type="SUPFAM" id="SSF54447">
    <property type="entry name" value="ssDNA-binding transcriptional regulator domain"/>
    <property type="match status" value="1"/>
</dbReference>
<dbReference type="InterPro" id="IPR003173">
    <property type="entry name" value="PC4_C"/>
</dbReference>
<dbReference type="InterPro" id="IPR009044">
    <property type="entry name" value="ssDNA-bd_transcriptional_reg"/>
</dbReference>
<dbReference type="GO" id="GO:0003677">
    <property type="term" value="F:DNA binding"/>
    <property type="evidence" value="ECO:0007669"/>
    <property type="project" value="UniProtKB-KW"/>
</dbReference>
<feature type="domain" description="Transcriptional coactivator p15 (PC4) C-terminal" evidence="8">
    <location>
        <begin position="89"/>
        <end position="136"/>
    </location>
</feature>
<keyword evidence="6" id="KW-0539">Nucleus</keyword>
<evidence type="ECO:0000256" key="7">
    <source>
        <dbReference type="SAM" id="MobiDB-lite"/>
    </source>
</evidence>
<dbReference type="InterPro" id="IPR045125">
    <property type="entry name" value="Sub1/Tcp4-like"/>
</dbReference>
<feature type="region of interest" description="Disordered" evidence="7">
    <location>
        <begin position="149"/>
        <end position="176"/>
    </location>
</feature>
<keyword evidence="3" id="KW-0805">Transcription regulation</keyword>
<evidence type="ECO:0000256" key="5">
    <source>
        <dbReference type="ARBA" id="ARBA00023163"/>
    </source>
</evidence>
<dbReference type="Pfam" id="PF02229">
    <property type="entry name" value="PC4"/>
    <property type="match status" value="1"/>
</dbReference>
<keyword evidence="10" id="KW-1185">Reference proteome</keyword>
<organism evidence="9 10">
    <name type="scientific">Triparma strigata</name>
    <dbReference type="NCBI Taxonomy" id="1606541"/>
    <lineage>
        <taxon>Eukaryota</taxon>
        <taxon>Sar</taxon>
        <taxon>Stramenopiles</taxon>
        <taxon>Ochrophyta</taxon>
        <taxon>Bolidophyceae</taxon>
        <taxon>Parmales</taxon>
        <taxon>Triparmaceae</taxon>
        <taxon>Triparma</taxon>
    </lineage>
</organism>
<comment type="caution">
    <text evidence="9">The sequence shown here is derived from an EMBL/GenBank/DDBJ whole genome shotgun (WGS) entry which is preliminary data.</text>
</comment>
<dbReference type="EMBL" id="BRXY01000470">
    <property type="protein sequence ID" value="GMH96603.1"/>
    <property type="molecule type" value="Genomic_DNA"/>
</dbReference>
<accession>A0A9W7EYM1</accession>
<dbReference type="PANTHER" id="PTHR13215">
    <property type="entry name" value="RNA POLYMERASE II TRANSCRIPTIONAL COACTIVATOR"/>
    <property type="match status" value="1"/>
</dbReference>
<gene>
    <name evidence="9" type="ORF">TrST_g9367</name>
</gene>
<dbReference type="GO" id="GO:0005634">
    <property type="term" value="C:nucleus"/>
    <property type="evidence" value="ECO:0007669"/>
    <property type="project" value="UniProtKB-SubCell"/>
</dbReference>
<evidence type="ECO:0000256" key="4">
    <source>
        <dbReference type="ARBA" id="ARBA00023125"/>
    </source>
</evidence>
<evidence type="ECO:0000256" key="3">
    <source>
        <dbReference type="ARBA" id="ARBA00023015"/>
    </source>
</evidence>
<evidence type="ECO:0000256" key="6">
    <source>
        <dbReference type="ARBA" id="ARBA00023242"/>
    </source>
</evidence>
<evidence type="ECO:0000313" key="9">
    <source>
        <dbReference type="EMBL" id="GMH96603.1"/>
    </source>
</evidence>
<dbReference type="AlphaFoldDB" id="A0A9W7EYM1"/>
<evidence type="ECO:0000256" key="1">
    <source>
        <dbReference type="ARBA" id="ARBA00004123"/>
    </source>
</evidence>
<evidence type="ECO:0000256" key="2">
    <source>
        <dbReference type="ARBA" id="ARBA00009001"/>
    </source>
</evidence>
<comment type="subcellular location">
    <subcellularLocation>
        <location evidence="1">Nucleus</location>
    </subcellularLocation>
</comment>
<dbReference type="Gene3D" id="2.30.31.10">
    <property type="entry name" value="Transcriptional Coactivator Pc4, Chain A"/>
    <property type="match status" value="1"/>
</dbReference>
<dbReference type="GO" id="GO:0060261">
    <property type="term" value="P:positive regulation of transcription initiation by RNA polymerase II"/>
    <property type="evidence" value="ECO:0007669"/>
    <property type="project" value="InterPro"/>
</dbReference>
<keyword evidence="4" id="KW-0238">DNA-binding</keyword>
<sequence>MLQTTQITKSAEILKMSTVALNETEVQIKAVDENEETTASTNIVAQCSSSEGTDKKRKLETEGLTSTNAANFTKFDNAGSDEYRAKIGSSMRRVTVSSYRGKKMVAIREYYEKDGEEKPGKKGISLSFEQYEAVKAMIADGSVDWALEQLPEEKPKEKKAKPAKKAAKEVGEDDEE</sequence>
<dbReference type="OrthoDB" id="2505440at2759"/>
<evidence type="ECO:0000259" key="8">
    <source>
        <dbReference type="Pfam" id="PF02229"/>
    </source>
</evidence>
<name>A0A9W7EYM1_9STRA</name>
<keyword evidence="5" id="KW-0804">Transcription</keyword>
<evidence type="ECO:0000313" key="10">
    <source>
        <dbReference type="Proteomes" id="UP001165085"/>
    </source>
</evidence>